<keyword evidence="2" id="KW-1185">Reference proteome</keyword>
<name>A0A238BKA5_9BILA</name>
<gene>
    <name evidence="1" type="ORF">X798_07134</name>
</gene>
<sequence length="66" mass="7744">MNVILAREKLEQLIEEVKILDLALPDQNQKKLVGLHTENHKPQKREEKYTDIVNERNLCKPNPDVL</sequence>
<dbReference type="AlphaFoldDB" id="A0A238BKA5"/>
<proteinExistence type="predicted"/>
<evidence type="ECO:0000313" key="2">
    <source>
        <dbReference type="Proteomes" id="UP000242913"/>
    </source>
</evidence>
<dbReference type="EMBL" id="KZ270345">
    <property type="protein sequence ID" value="OZC05889.1"/>
    <property type="molecule type" value="Genomic_DNA"/>
</dbReference>
<organism evidence="1 2">
    <name type="scientific">Onchocerca flexuosa</name>
    <dbReference type="NCBI Taxonomy" id="387005"/>
    <lineage>
        <taxon>Eukaryota</taxon>
        <taxon>Metazoa</taxon>
        <taxon>Ecdysozoa</taxon>
        <taxon>Nematoda</taxon>
        <taxon>Chromadorea</taxon>
        <taxon>Rhabditida</taxon>
        <taxon>Spirurina</taxon>
        <taxon>Spiruromorpha</taxon>
        <taxon>Filarioidea</taxon>
        <taxon>Onchocercidae</taxon>
        <taxon>Onchocerca</taxon>
    </lineage>
</organism>
<protein>
    <submittedName>
        <fullName evidence="1">Uncharacterized protein</fullName>
    </submittedName>
</protein>
<evidence type="ECO:0000313" key="1">
    <source>
        <dbReference type="EMBL" id="OZC05889.1"/>
    </source>
</evidence>
<accession>A0A238BKA5</accession>
<reference evidence="1 2" key="1">
    <citation type="submission" date="2015-12" db="EMBL/GenBank/DDBJ databases">
        <title>Draft genome of the nematode, Onchocerca flexuosa.</title>
        <authorList>
            <person name="Mitreva M."/>
        </authorList>
    </citation>
    <scope>NUCLEOTIDE SEQUENCE [LARGE SCALE GENOMIC DNA]</scope>
    <source>
        <strain evidence="1">Red Deer</strain>
    </source>
</reference>
<dbReference type="Proteomes" id="UP000242913">
    <property type="component" value="Unassembled WGS sequence"/>
</dbReference>